<evidence type="ECO:0000313" key="2">
    <source>
        <dbReference type="Proteomes" id="UP000287651"/>
    </source>
</evidence>
<sequence>MAYSRVTVGVGDPSLSSSASGVFIQYDGGQTPATARSMSEKGNAGLRPASGDMNQILNSTGNSSDPSVGACSFVTDANSALSGGSQLQRSPSFNNESYMRLPSSPMSFSSNVSAKKRWCLSLYDNMGSHAPGVLPQLAMNDWQCNICGTKSVKGFG</sequence>
<comment type="caution">
    <text evidence="1">The sequence shown here is derived from an EMBL/GenBank/DDBJ whole genome shotgun (WGS) entry which is preliminary data.</text>
</comment>
<accession>A0A427AFN5</accession>
<proteinExistence type="predicted"/>
<dbReference type="AlphaFoldDB" id="A0A427AFN5"/>
<gene>
    <name evidence="1" type="ORF">B296_00022121</name>
</gene>
<dbReference type="PANTHER" id="PTHR10378">
    <property type="entry name" value="LIM DOMAIN-BINDING PROTEIN"/>
    <property type="match status" value="1"/>
</dbReference>
<protein>
    <submittedName>
        <fullName evidence="1">Uncharacterized protein</fullName>
    </submittedName>
</protein>
<dbReference type="EMBL" id="AMZH03002605">
    <property type="protein sequence ID" value="RRT75024.1"/>
    <property type="molecule type" value="Genomic_DNA"/>
</dbReference>
<organism evidence="1 2">
    <name type="scientific">Ensete ventricosum</name>
    <name type="common">Abyssinian banana</name>
    <name type="synonym">Musa ensete</name>
    <dbReference type="NCBI Taxonomy" id="4639"/>
    <lineage>
        <taxon>Eukaryota</taxon>
        <taxon>Viridiplantae</taxon>
        <taxon>Streptophyta</taxon>
        <taxon>Embryophyta</taxon>
        <taxon>Tracheophyta</taxon>
        <taxon>Spermatophyta</taxon>
        <taxon>Magnoliopsida</taxon>
        <taxon>Liliopsida</taxon>
        <taxon>Zingiberales</taxon>
        <taxon>Musaceae</taxon>
        <taxon>Ensete</taxon>
    </lineage>
</organism>
<evidence type="ECO:0000313" key="1">
    <source>
        <dbReference type="EMBL" id="RRT75024.1"/>
    </source>
</evidence>
<name>A0A427AFN5_ENSVE</name>
<reference evidence="1 2" key="1">
    <citation type="journal article" date="2014" name="Agronomy (Basel)">
        <title>A Draft Genome Sequence for Ensete ventricosum, the Drought-Tolerant Tree Against Hunger.</title>
        <authorList>
            <person name="Harrison J."/>
            <person name="Moore K.A."/>
            <person name="Paszkiewicz K."/>
            <person name="Jones T."/>
            <person name="Grant M."/>
            <person name="Ambacheew D."/>
            <person name="Muzemil S."/>
            <person name="Studholme D.J."/>
        </authorList>
    </citation>
    <scope>NUCLEOTIDE SEQUENCE [LARGE SCALE GENOMIC DNA]</scope>
</reference>
<dbReference type="InterPro" id="IPR029005">
    <property type="entry name" value="LIM-bd/SEUSS"/>
</dbReference>
<dbReference type="Proteomes" id="UP000287651">
    <property type="component" value="Unassembled WGS sequence"/>
</dbReference>